<feature type="compositionally biased region" description="Polar residues" evidence="1">
    <location>
        <begin position="946"/>
        <end position="956"/>
    </location>
</feature>
<evidence type="ECO:0000256" key="1">
    <source>
        <dbReference type="SAM" id="MobiDB-lite"/>
    </source>
</evidence>
<feature type="region of interest" description="Disordered" evidence="1">
    <location>
        <begin position="74"/>
        <end position="99"/>
    </location>
</feature>
<feature type="compositionally biased region" description="Basic and acidic residues" evidence="1">
    <location>
        <begin position="1193"/>
        <end position="1206"/>
    </location>
</feature>
<dbReference type="GO" id="GO:0003723">
    <property type="term" value="F:RNA binding"/>
    <property type="evidence" value="ECO:0007669"/>
    <property type="project" value="TreeGrafter"/>
</dbReference>
<evidence type="ECO:0000313" key="3">
    <source>
        <dbReference type="Proteomes" id="UP001274896"/>
    </source>
</evidence>
<feature type="region of interest" description="Disordered" evidence="1">
    <location>
        <begin position="763"/>
        <end position="803"/>
    </location>
</feature>
<feature type="compositionally biased region" description="Basic and acidic residues" evidence="1">
    <location>
        <begin position="763"/>
        <end position="773"/>
    </location>
</feature>
<feature type="compositionally biased region" description="Basic residues" evidence="1">
    <location>
        <begin position="1249"/>
        <end position="1260"/>
    </location>
</feature>
<reference evidence="2" key="1">
    <citation type="submission" date="2023-06" db="EMBL/GenBank/DDBJ databases">
        <title>Male Hemibagrus guttatus genome.</title>
        <authorList>
            <person name="Bian C."/>
        </authorList>
    </citation>
    <scope>NUCLEOTIDE SEQUENCE</scope>
    <source>
        <strain evidence="2">Male_cb2023</strain>
        <tissue evidence="2">Muscle</tissue>
    </source>
</reference>
<dbReference type="PANTHER" id="PTHR15484:SF8">
    <property type="entry name" value="DNA-DIRECTED RNA POLYMERASE I SUBUNIT RPA34"/>
    <property type="match status" value="1"/>
</dbReference>
<proteinExistence type="predicted"/>
<dbReference type="InterPro" id="IPR013240">
    <property type="entry name" value="DNA-dir_RNA_pol1_su_RPA34"/>
</dbReference>
<feature type="compositionally biased region" description="Basic residues" evidence="1">
    <location>
        <begin position="700"/>
        <end position="709"/>
    </location>
</feature>
<feature type="region of interest" description="Disordered" evidence="1">
    <location>
        <begin position="390"/>
        <end position="422"/>
    </location>
</feature>
<keyword evidence="3" id="KW-1185">Reference proteome</keyword>
<dbReference type="GO" id="GO:0005736">
    <property type="term" value="C:RNA polymerase I complex"/>
    <property type="evidence" value="ECO:0007669"/>
    <property type="project" value="TreeGrafter"/>
</dbReference>
<sequence>MLRRWIKLGRIHARASRQPRSKRWRAPPKRMVLPFLKKSRSGQLCVRKNQAIVNSEIGGFFKCLRKLSKGHEKNRRELSPSMLPSEWEQNNMEDNEEDDEDIKKVDTDCFIFSSNKRNRQIWLPCLKWKTRQDPRKCTEQSKKAAEDLMELQDDTDIYNESSLINMEESHSRKTFRVIPGKRSHKSPASSSLSPCSTPCCLSPEKSSFVQNLFMDLQQEHTENQPQVLVTCSQSQPLDWQQTQKIDKACENLMEPINEMAIAESQWPSSADHDDDETQILEVNPMDRHREDDALCLENVSSHEHQGQNEDIHEGVRHEPVENEDLGSVSGDFISSQDLFQEPNNQASPLKETDEKIFKSFVVLPDIGLLMKNKGCSLILADMEGDYVKYSKSQRTPPSEISQTDGEIDHEKNKKTSDDSVEHMRPLMPLEDYTTGSRGSDYSSPSKDVLMVRQEEKTETPLFKYGGIKFLKRKKAKKTEAPEISDNLPPVQDYPCQNEDSAPQLDDTVRHRKRDKLKRVGLLEEQFDTLPEICVPTESSLSVQDSSMVCASVNGIKQKKKSKKDMNVGSLEEPVDTLQEISVSADSGLSIQDWSVVCASPGESKLKKKRKKGRNVGLLEEPVDTLQEISMSSDSGLPIQDSSLVCASVSGIKPKKERKKDKNVGSLEEPLDTLPEICVPTESSLSVQDSSLVCASVGGSNRKKKRKKDKHGQPVPQEDQWIGVEEAVQIPSQGSAYLVSKLLNGSDLSSPEVNQLDISAQAHKDHFQSDGHEAQKKKKKQTKKRKESSPVMSDELVDPKRTEESLTSFGNKTLKKKKRKFIDDVCEGQVGEMATASKNLGEPLHQILQAGVEIQPVNNGDLMTDDFVTPRKKKKRKKQEAVREENADVVETTEQVETLDTFQDSEQKAAEVVQVKKQKKKKHRTETCQEEEVSKNAAVVSLGPGDTATSNTPSAKSETGGIEEEEGLGASEPGKKKKKKKKRKEMDSDESWSVSRGGIDEEEGLGASETGKKIKKKKKRKEMDIDESWSVSCGGIDEEEGLGASETGKKKKKKKRKEMDSDESWSVSHGGIDEEEGLGASETGKKKKKKKRKEMDSDESWSVSHRGIDEEEGLGASETGKKKKKKKRKEMDSDESWSVSRGGIDEEEGLGASEPVKKKKKKRKEMDSEESWSVPRGLEYLDNSHNEQTTVVKEASRSEQKLGKEHPAPCLEMELTNDVNKKKKRERTKGDDSEYSQQVLQSEDTIQPNGKKKKKKKKKDG</sequence>
<dbReference type="AlphaFoldDB" id="A0AAE0PWS6"/>
<feature type="compositionally biased region" description="Basic residues" evidence="1">
    <location>
        <begin position="774"/>
        <end position="785"/>
    </location>
</feature>
<accession>A0AAE0PWS6</accession>
<feature type="compositionally biased region" description="Basic residues" evidence="1">
    <location>
        <begin position="172"/>
        <end position="185"/>
    </location>
</feature>
<feature type="compositionally biased region" description="Polar residues" evidence="1">
    <location>
        <begin position="390"/>
        <end position="404"/>
    </location>
</feature>
<feature type="compositionally biased region" description="Polar residues" evidence="1">
    <location>
        <begin position="1234"/>
        <end position="1247"/>
    </location>
</feature>
<gene>
    <name evidence="2" type="ORF">QTP70_020282</name>
</gene>
<protein>
    <submittedName>
        <fullName evidence="2">Uncharacterized protein</fullName>
    </submittedName>
</protein>
<feature type="region of interest" description="Disordered" evidence="1">
    <location>
        <begin position="914"/>
        <end position="1260"/>
    </location>
</feature>
<organism evidence="2 3">
    <name type="scientific">Hemibagrus guttatus</name>
    <dbReference type="NCBI Taxonomy" id="175788"/>
    <lineage>
        <taxon>Eukaryota</taxon>
        <taxon>Metazoa</taxon>
        <taxon>Chordata</taxon>
        <taxon>Craniata</taxon>
        <taxon>Vertebrata</taxon>
        <taxon>Euteleostomi</taxon>
        <taxon>Actinopterygii</taxon>
        <taxon>Neopterygii</taxon>
        <taxon>Teleostei</taxon>
        <taxon>Ostariophysi</taxon>
        <taxon>Siluriformes</taxon>
        <taxon>Bagridae</taxon>
        <taxon>Hemibagrus</taxon>
    </lineage>
</organism>
<feature type="compositionally biased region" description="Basic and acidic residues" evidence="1">
    <location>
        <begin position="406"/>
        <end position="422"/>
    </location>
</feature>
<feature type="region of interest" description="Disordered" evidence="1">
    <location>
        <begin position="695"/>
        <end position="721"/>
    </location>
</feature>
<dbReference type="EMBL" id="JAUCMX010000027">
    <property type="protein sequence ID" value="KAK3509170.1"/>
    <property type="molecule type" value="Genomic_DNA"/>
</dbReference>
<feature type="region of interest" description="Disordered" evidence="1">
    <location>
        <begin position="857"/>
        <end position="891"/>
    </location>
</feature>
<dbReference type="PANTHER" id="PTHR15484">
    <property type="entry name" value="DNA-DIRECTED RNA POLYMERASE I SUBUNIT RPA34"/>
    <property type="match status" value="1"/>
</dbReference>
<dbReference type="Proteomes" id="UP001274896">
    <property type="component" value="Unassembled WGS sequence"/>
</dbReference>
<comment type="caution">
    <text evidence="2">The sequence shown here is derived from an EMBL/GenBank/DDBJ whole genome shotgun (WGS) entry which is preliminary data.</text>
</comment>
<evidence type="ECO:0000313" key="2">
    <source>
        <dbReference type="EMBL" id="KAK3509170.1"/>
    </source>
</evidence>
<feature type="region of interest" description="Disordered" evidence="1">
    <location>
        <begin position="477"/>
        <end position="509"/>
    </location>
</feature>
<feature type="region of interest" description="Disordered" evidence="1">
    <location>
        <begin position="170"/>
        <end position="194"/>
    </location>
</feature>
<name>A0AAE0PWS6_9TELE</name>
<dbReference type="GO" id="GO:0006360">
    <property type="term" value="P:transcription by RNA polymerase I"/>
    <property type="evidence" value="ECO:0007669"/>
    <property type="project" value="InterPro"/>
</dbReference>